<dbReference type="KEGG" id="parq:DSM112329_00386"/>
<dbReference type="Gene3D" id="6.10.30.10">
    <property type="match status" value="1"/>
</dbReference>
<evidence type="ECO:0008006" key="4">
    <source>
        <dbReference type="Google" id="ProtNLM"/>
    </source>
</evidence>
<dbReference type="AlphaFoldDB" id="A0AAU7APP2"/>
<reference evidence="3" key="1">
    <citation type="submission" date="2022-12" db="EMBL/GenBank/DDBJ databases">
        <title>Paraconexibacter alkalitolerans sp. nov. and Baekduia alba sp. nov., isolated from soil and emended description of the genera Paraconexibacter (Chun et al., 2020) and Baekduia (An et al., 2020).</title>
        <authorList>
            <person name="Vieira S."/>
            <person name="Huber K.J."/>
            <person name="Geppert A."/>
            <person name="Wolf J."/>
            <person name="Neumann-Schaal M."/>
            <person name="Muesken M."/>
            <person name="Overmann J."/>
        </authorList>
    </citation>
    <scope>NUCLEOTIDE SEQUENCE</scope>
    <source>
        <strain evidence="3">AEG42_29</strain>
    </source>
</reference>
<feature type="domain" description="ChsH2 C-terminal OB-fold" evidence="1">
    <location>
        <begin position="61"/>
        <end position="126"/>
    </location>
</feature>
<dbReference type="Pfam" id="PF01796">
    <property type="entry name" value="OB_ChsH2_C"/>
    <property type="match status" value="1"/>
</dbReference>
<evidence type="ECO:0000313" key="3">
    <source>
        <dbReference type="EMBL" id="XAY03567.1"/>
    </source>
</evidence>
<dbReference type="RefSeq" id="WP_354700123.1">
    <property type="nucleotide sequence ID" value="NZ_CP114014.1"/>
</dbReference>
<dbReference type="PANTHER" id="PTHR34075:SF5">
    <property type="entry name" value="BLR3430 PROTEIN"/>
    <property type="match status" value="1"/>
</dbReference>
<dbReference type="SUPFAM" id="SSF50249">
    <property type="entry name" value="Nucleic acid-binding proteins"/>
    <property type="match status" value="1"/>
</dbReference>
<dbReference type="EMBL" id="CP114014">
    <property type="protein sequence ID" value="XAY03567.1"/>
    <property type="molecule type" value="Genomic_DNA"/>
</dbReference>
<gene>
    <name evidence="3" type="ORF">DSM112329_00386</name>
</gene>
<protein>
    <recommendedName>
        <fullName evidence="4">DNA-binding protein</fullName>
    </recommendedName>
</protein>
<organism evidence="3">
    <name type="scientific">Paraconexibacter sp. AEG42_29</name>
    <dbReference type="NCBI Taxonomy" id="2997339"/>
    <lineage>
        <taxon>Bacteria</taxon>
        <taxon>Bacillati</taxon>
        <taxon>Actinomycetota</taxon>
        <taxon>Thermoleophilia</taxon>
        <taxon>Solirubrobacterales</taxon>
        <taxon>Paraconexibacteraceae</taxon>
        <taxon>Paraconexibacter</taxon>
    </lineage>
</organism>
<proteinExistence type="predicted"/>
<feature type="domain" description="ChsH2 rubredoxin-like zinc ribbon" evidence="2">
    <location>
        <begin position="24"/>
        <end position="55"/>
    </location>
</feature>
<dbReference type="Pfam" id="PF12172">
    <property type="entry name" value="zf-ChsH2"/>
    <property type="match status" value="1"/>
</dbReference>
<sequence length="154" mass="16856">MDLHSAPVIGDIGPRPDGLDVPFWAGLAEGRLLLQRCGACATWIWGPQWVCPRCRTLEPGWDEVPLRGTVYSWTRTWQPFVPSFKEHLPYVTLLIELPDAGGRRILGLLIDDDGTTDPVIGEDVAGVIQPASDVTSGVPVLRWTRGRTATEGDA</sequence>
<dbReference type="InterPro" id="IPR022002">
    <property type="entry name" value="ChsH2_Znr"/>
</dbReference>
<dbReference type="PANTHER" id="PTHR34075">
    <property type="entry name" value="BLR3430 PROTEIN"/>
    <property type="match status" value="1"/>
</dbReference>
<evidence type="ECO:0000259" key="1">
    <source>
        <dbReference type="Pfam" id="PF01796"/>
    </source>
</evidence>
<name>A0AAU7APP2_9ACTN</name>
<evidence type="ECO:0000259" key="2">
    <source>
        <dbReference type="Pfam" id="PF12172"/>
    </source>
</evidence>
<dbReference type="InterPro" id="IPR012340">
    <property type="entry name" value="NA-bd_OB-fold"/>
</dbReference>
<dbReference type="InterPro" id="IPR052513">
    <property type="entry name" value="Thioester_dehydratase-like"/>
</dbReference>
<dbReference type="InterPro" id="IPR002878">
    <property type="entry name" value="ChsH2_C"/>
</dbReference>
<accession>A0AAU7APP2</accession>